<comment type="caution">
    <text evidence="3">The sequence shown here is derived from an EMBL/GenBank/DDBJ whole genome shotgun (WGS) entry which is preliminary data.</text>
</comment>
<reference evidence="3 4" key="1">
    <citation type="journal article" date="2016" name="Nat. Commun.">
        <title>Thousands of microbial genomes shed light on interconnected biogeochemical processes in an aquifer system.</title>
        <authorList>
            <person name="Anantharaman K."/>
            <person name="Brown C.T."/>
            <person name="Hug L.A."/>
            <person name="Sharon I."/>
            <person name="Castelle C.J."/>
            <person name="Probst A.J."/>
            <person name="Thomas B.C."/>
            <person name="Singh A."/>
            <person name="Wilkins M.J."/>
            <person name="Karaoz U."/>
            <person name="Brodie E.L."/>
            <person name="Williams K.H."/>
            <person name="Hubbard S.S."/>
            <person name="Banfield J.F."/>
        </authorList>
    </citation>
    <scope>NUCLEOTIDE SEQUENCE [LARGE SCALE GENOMIC DNA]</scope>
</reference>
<protein>
    <recommendedName>
        <fullName evidence="5">Glycosyl transferase family 1 domain-containing protein</fullName>
    </recommendedName>
</protein>
<dbReference type="SUPFAM" id="SSF53756">
    <property type="entry name" value="UDP-Glycosyltransferase/glycogen phosphorylase"/>
    <property type="match status" value="1"/>
</dbReference>
<evidence type="ECO:0000313" key="4">
    <source>
        <dbReference type="Proteomes" id="UP000176431"/>
    </source>
</evidence>
<dbReference type="InterPro" id="IPR001296">
    <property type="entry name" value="Glyco_trans_1"/>
</dbReference>
<proteinExistence type="predicted"/>
<evidence type="ECO:0008006" key="5">
    <source>
        <dbReference type="Google" id="ProtNLM"/>
    </source>
</evidence>
<dbReference type="Pfam" id="PF00534">
    <property type="entry name" value="Glycos_transf_1"/>
    <property type="match status" value="1"/>
</dbReference>
<organism evidence="3 4">
    <name type="scientific">Candidatus Azambacteria bacterium RIFCSPHIGHO2_01_FULL_40_24</name>
    <dbReference type="NCBI Taxonomy" id="1797301"/>
    <lineage>
        <taxon>Bacteria</taxon>
        <taxon>Candidatus Azamiibacteriota</taxon>
    </lineage>
</organism>
<dbReference type="Gene3D" id="3.40.50.2000">
    <property type="entry name" value="Glycogen Phosphorylase B"/>
    <property type="match status" value="2"/>
</dbReference>
<gene>
    <name evidence="3" type="ORF">A2819_00245</name>
</gene>
<dbReference type="Proteomes" id="UP000176431">
    <property type="component" value="Unassembled WGS sequence"/>
</dbReference>
<dbReference type="GO" id="GO:0016757">
    <property type="term" value="F:glycosyltransferase activity"/>
    <property type="evidence" value="ECO:0007669"/>
    <property type="project" value="InterPro"/>
</dbReference>
<dbReference type="EMBL" id="MEYK01000015">
    <property type="protein sequence ID" value="OGD25299.1"/>
    <property type="molecule type" value="Genomic_DNA"/>
</dbReference>
<feature type="domain" description="Glycosyltransferase subfamily 4-like N-terminal" evidence="2">
    <location>
        <begin position="1"/>
        <end position="170"/>
    </location>
</feature>
<dbReference type="PANTHER" id="PTHR12526:SF630">
    <property type="entry name" value="GLYCOSYLTRANSFERASE"/>
    <property type="match status" value="1"/>
</dbReference>
<evidence type="ECO:0000313" key="3">
    <source>
        <dbReference type="EMBL" id="OGD25299.1"/>
    </source>
</evidence>
<dbReference type="Pfam" id="PF13439">
    <property type="entry name" value="Glyco_transf_4"/>
    <property type="match status" value="1"/>
</dbReference>
<feature type="domain" description="Glycosyl transferase family 1" evidence="1">
    <location>
        <begin position="195"/>
        <end position="351"/>
    </location>
</feature>
<name>A0A1F5B3W2_9BACT</name>
<dbReference type="AlphaFoldDB" id="A0A1F5B3W2"/>
<evidence type="ECO:0000259" key="2">
    <source>
        <dbReference type="Pfam" id="PF13439"/>
    </source>
</evidence>
<accession>A0A1F5B3W2</accession>
<dbReference type="InterPro" id="IPR028098">
    <property type="entry name" value="Glyco_trans_4-like_N"/>
</dbReference>
<sequence length="371" mass="41877">MGGAQRFLYELVTHLNPEKYDISVAAGGNGELFRKLGEKNIKTIKIQNFSNVPGVKNLLAFFEIFLLIIKTKPEIIYLLSSEAGFSGAIAGSCYGFFSRKKIKIIYRIGGWAFKEPRSIIIKKIYLWAEKISAPFKDIIIVNSEFDRQLAIKNKITRPEKIITIYNGISINDLKFLPKEQAKKFIESKIENLKLKIENSILVGTIANLYKNKGLDFLILAIARIKKSQPNWQFIIIGEGSERLNLKKLIINNELENDILLFGSIPDAYKYLKAFDLFILPSVKEGQPWVILEAMAAETPIVATNIAGISEMIENEKSGLLIEPADPDALAAAIEKILTHPSLSHECAIQAFKVLKEKFEINKMIQKNEELF</sequence>
<evidence type="ECO:0000259" key="1">
    <source>
        <dbReference type="Pfam" id="PF00534"/>
    </source>
</evidence>
<dbReference type="PANTHER" id="PTHR12526">
    <property type="entry name" value="GLYCOSYLTRANSFERASE"/>
    <property type="match status" value="1"/>
</dbReference>